<evidence type="ECO:0000313" key="3">
    <source>
        <dbReference type="Proteomes" id="UP000242712"/>
    </source>
</evidence>
<protein>
    <recommendedName>
        <fullName evidence="4">NDxxF motif lipoprotein</fullName>
    </recommendedName>
</protein>
<organism evidence="2 3">
    <name type="scientific">Staphylococcus argensis</name>
    <dbReference type="NCBI Taxonomy" id="1607738"/>
    <lineage>
        <taxon>Bacteria</taxon>
        <taxon>Bacillati</taxon>
        <taxon>Bacillota</taxon>
        <taxon>Bacilli</taxon>
        <taxon>Bacillales</taxon>
        <taxon>Staphylococcaceae</taxon>
        <taxon>Staphylococcus</taxon>
    </lineage>
</organism>
<sequence>MRKSISVVLASALLLGACGNDTHDKQADNKEHSKTSTSDKKKDKKQDKKEDHKEYLDDLRYFVSSYAESARSFGKHVSQVDEDTDLDSFAEHFDTLSDQLDENLDDFKEEKHDYKPNDKEKKVENHFTDVSKTLSKESKDLSQTLKDYNEDKVSDDKADEQYETFINKVNKLADKEVDEDDFREVLGDKVYDLAVDE</sequence>
<accession>A0A2K4FDV0</accession>
<feature type="region of interest" description="Disordered" evidence="1">
    <location>
        <begin position="19"/>
        <end position="52"/>
    </location>
</feature>
<name>A0A2K4FDV0_9STAP</name>
<dbReference type="Proteomes" id="UP000242712">
    <property type="component" value="Unassembled WGS sequence"/>
</dbReference>
<reference evidence="2 3" key="1">
    <citation type="submission" date="2017-08" db="EMBL/GenBank/DDBJ databases">
        <title>Draft genome sequences of 64 type strains of genus Staph aureus.</title>
        <authorList>
            <person name="Cole K."/>
            <person name="Golubchik T."/>
            <person name="Russell J."/>
            <person name="Foster D."/>
            <person name="Llewelyn M."/>
            <person name="Wilson D."/>
            <person name="Crook D."/>
            <person name="Paul J."/>
        </authorList>
    </citation>
    <scope>NUCLEOTIDE SEQUENCE [LARGE SCALE GENOMIC DNA]</scope>
    <source>
        <strain evidence="2 3">DSM 29875</strain>
    </source>
</reference>
<dbReference type="OrthoDB" id="9901431at2"/>
<dbReference type="EMBL" id="PPPX01000001">
    <property type="protein sequence ID" value="POA09519.1"/>
    <property type="molecule type" value="Genomic_DNA"/>
</dbReference>
<evidence type="ECO:0000256" key="1">
    <source>
        <dbReference type="SAM" id="MobiDB-lite"/>
    </source>
</evidence>
<feature type="compositionally biased region" description="Basic and acidic residues" evidence="1">
    <location>
        <begin position="21"/>
        <end position="52"/>
    </location>
</feature>
<dbReference type="AlphaFoldDB" id="A0A2K4FDV0"/>
<keyword evidence="3" id="KW-1185">Reference proteome</keyword>
<evidence type="ECO:0000313" key="2">
    <source>
        <dbReference type="EMBL" id="POA09519.1"/>
    </source>
</evidence>
<gene>
    <name evidence="2" type="ORF">CD039_01855</name>
</gene>
<comment type="caution">
    <text evidence="2">The sequence shown here is derived from an EMBL/GenBank/DDBJ whole genome shotgun (WGS) entry which is preliminary data.</text>
</comment>
<dbReference type="GeneID" id="98297080"/>
<proteinExistence type="predicted"/>
<dbReference type="RefSeq" id="WP_103370894.1">
    <property type="nucleotide sequence ID" value="NZ_CBCRVO010000001.1"/>
</dbReference>
<dbReference type="PROSITE" id="PS51257">
    <property type="entry name" value="PROKAR_LIPOPROTEIN"/>
    <property type="match status" value="1"/>
</dbReference>
<evidence type="ECO:0008006" key="4">
    <source>
        <dbReference type="Google" id="ProtNLM"/>
    </source>
</evidence>